<feature type="region of interest" description="Disordered" evidence="1">
    <location>
        <begin position="35"/>
        <end position="62"/>
    </location>
</feature>
<reference evidence="2 3" key="1">
    <citation type="journal article" date="2018" name="Front. Plant Sci.">
        <title>Red Clover (Trifolium pratense) and Zigzag Clover (T. medium) - A Picture of Genomic Similarities and Differences.</title>
        <authorList>
            <person name="Dluhosova J."/>
            <person name="Istvanek J."/>
            <person name="Nedelnik J."/>
            <person name="Repkova J."/>
        </authorList>
    </citation>
    <scope>NUCLEOTIDE SEQUENCE [LARGE SCALE GENOMIC DNA]</scope>
    <source>
        <strain evidence="3">cv. 10/8</strain>
        <tissue evidence="2">Leaf</tissue>
    </source>
</reference>
<accession>A0A392T6Z4</accession>
<evidence type="ECO:0000256" key="1">
    <source>
        <dbReference type="SAM" id="MobiDB-lite"/>
    </source>
</evidence>
<organism evidence="2 3">
    <name type="scientific">Trifolium medium</name>
    <dbReference type="NCBI Taxonomy" id="97028"/>
    <lineage>
        <taxon>Eukaryota</taxon>
        <taxon>Viridiplantae</taxon>
        <taxon>Streptophyta</taxon>
        <taxon>Embryophyta</taxon>
        <taxon>Tracheophyta</taxon>
        <taxon>Spermatophyta</taxon>
        <taxon>Magnoliopsida</taxon>
        <taxon>eudicotyledons</taxon>
        <taxon>Gunneridae</taxon>
        <taxon>Pentapetalae</taxon>
        <taxon>rosids</taxon>
        <taxon>fabids</taxon>
        <taxon>Fabales</taxon>
        <taxon>Fabaceae</taxon>
        <taxon>Papilionoideae</taxon>
        <taxon>50 kb inversion clade</taxon>
        <taxon>NPAAA clade</taxon>
        <taxon>Hologalegina</taxon>
        <taxon>IRL clade</taxon>
        <taxon>Trifolieae</taxon>
        <taxon>Trifolium</taxon>
    </lineage>
</organism>
<dbReference type="Proteomes" id="UP000265520">
    <property type="component" value="Unassembled WGS sequence"/>
</dbReference>
<protein>
    <submittedName>
        <fullName evidence="2">Uncharacterized protein</fullName>
    </submittedName>
</protein>
<feature type="compositionally biased region" description="Acidic residues" evidence="1">
    <location>
        <begin position="48"/>
        <end position="62"/>
    </location>
</feature>
<evidence type="ECO:0000313" key="2">
    <source>
        <dbReference type="EMBL" id="MCI56065.1"/>
    </source>
</evidence>
<evidence type="ECO:0000313" key="3">
    <source>
        <dbReference type="Proteomes" id="UP000265520"/>
    </source>
</evidence>
<comment type="caution">
    <text evidence="2">The sequence shown here is derived from an EMBL/GenBank/DDBJ whole genome shotgun (WGS) entry which is preliminary data.</text>
</comment>
<dbReference type="EMBL" id="LXQA010506399">
    <property type="protein sequence ID" value="MCI56065.1"/>
    <property type="molecule type" value="Genomic_DNA"/>
</dbReference>
<keyword evidence="3" id="KW-1185">Reference proteome</keyword>
<proteinExistence type="predicted"/>
<sequence>MVLESNGVSIWQMAVTLPKRDVGVTNGVRIGNGYSKIFHGSDDHENSESDEDSDSDLPDVIK</sequence>
<feature type="non-terminal residue" evidence="2">
    <location>
        <position position="62"/>
    </location>
</feature>
<name>A0A392T6Z4_9FABA</name>
<dbReference type="AlphaFoldDB" id="A0A392T6Z4"/>